<dbReference type="PANTHER" id="PTHR12995:SF4">
    <property type="entry name" value="FI21814P1"/>
    <property type="match status" value="1"/>
</dbReference>
<reference evidence="8" key="1">
    <citation type="submission" date="2022-11" db="UniProtKB">
        <authorList>
            <consortium name="WormBaseParasite"/>
        </authorList>
    </citation>
    <scope>IDENTIFICATION</scope>
</reference>
<feature type="transmembrane region" description="Helical" evidence="6">
    <location>
        <begin position="370"/>
        <end position="392"/>
    </location>
</feature>
<evidence type="ECO:0000256" key="2">
    <source>
        <dbReference type="ARBA" id="ARBA00010737"/>
    </source>
</evidence>
<accession>A0A914HVX5</accession>
<comment type="similarity">
    <text evidence="2">Belongs to the TMEM39 family.</text>
</comment>
<dbReference type="WBParaSite" id="Gr19_v10_g5163.t1">
    <property type="protein sequence ID" value="Gr19_v10_g5163.t1"/>
    <property type="gene ID" value="Gr19_v10_g5163"/>
</dbReference>
<sequence>MSSNKKSFKLNKTKSQQKNVGQNIVTQTTFPKTQLANRSDARTLTDNSIVTYSIHKAWPDLQLNQSHLFFETMWWLPKSHWPSSLKYHLINPYILSCIGLLLGVRVTKCFWDTITERIDFFALGQDGWKLTCWKVFTRIYVEFGVKSFFCFASPFLIHLALFQRNVVKTILSLRFLQPIVVFLPFNLSTELVNGQFDVSQGLINLATFAHLCNVTAAQIRDEATFFIINGLLCHFHAKNIFAAKNYHCVVALTSFSLYFTYLFPINYFDLLYRCVVHLGQWELIQPATQQPNNIPLQQQRFGVRIQQNEQHNENYESFNETSSLPYQDGTRLLFRGNLYIARSHPHYRTVCAEPGNKWHLQLYKIAKNPVALVSYMCIFQCALVAFEFWLLLLTNDWQQIVTLVLLMRKDPESGTIVLAQFYSLDVAEVGNNVSTYEDRNRIQRVILIPGSSVQSVQLLEEEGNEQVVGTVTGDGRICGAVKNTAKLREKIERMFWTYGETADGSNGKRTLSETLRIFDDEKPHVLTRTAGEESVVKGSTTLIVVKGGMTIYPPYGKNDIFGGAIATKELYQRLIDTFNGFAAHSPPILHNVAIR</sequence>
<evidence type="ECO:0000256" key="4">
    <source>
        <dbReference type="ARBA" id="ARBA00022989"/>
    </source>
</evidence>
<dbReference type="InterPro" id="IPR019397">
    <property type="entry name" value="Uncharacterised_TMEM39"/>
</dbReference>
<evidence type="ECO:0000313" key="7">
    <source>
        <dbReference type="Proteomes" id="UP000887572"/>
    </source>
</evidence>
<keyword evidence="4 6" id="KW-1133">Transmembrane helix</keyword>
<protein>
    <submittedName>
        <fullName evidence="8">Uncharacterized protein</fullName>
    </submittedName>
</protein>
<dbReference type="AlphaFoldDB" id="A0A914HVX5"/>
<organism evidence="7 8">
    <name type="scientific">Globodera rostochiensis</name>
    <name type="common">Golden nematode worm</name>
    <name type="synonym">Heterodera rostochiensis</name>
    <dbReference type="NCBI Taxonomy" id="31243"/>
    <lineage>
        <taxon>Eukaryota</taxon>
        <taxon>Metazoa</taxon>
        <taxon>Ecdysozoa</taxon>
        <taxon>Nematoda</taxon>
        <taxon>Chromadorea</taxon>
        <taxon>Rhabditida</taxon>
        <taxon>Tylenchina</taxon>
        <taxon>Tylenchomorpha</taxon>
        <taxon>Tylenchoidea</taxon>
        <taxon>Heteroderidae</taxon>
        <taxon>Heteroderinae</taxon>
        <taxon>Globodera</taxon>
    </lineage>
</organism>
<evidence type="ECO:0000256" key="5">
    <source>
        <dbReference type="ARBA" id="ARBA00023136"/>
    </source>
</evidence>
<evidence type="ECO:0000256" key="3">
    <source>
        <dbReference type="ARBA" id="ARBA00022692"/>
    </source>
</evidence>
<dbReference type="GO" id="GO:0016020">
    <property type="term" value="C:membrane"/>
    <property type="evidence" value="ECO:0007669"/>
    <property type="project" value="UniProtKB-SubCell"/>
</dbReference>
<proteinExistence type="inferred from homology"/>
<evidence type="ECO:0000256" key="1">
    <source>
        <dbReference type="ARBA" id="ARBA00004141"/>
    </source>
</evidence>
<comment type="subcellular location">
    <subcellularLocation>
        <location evidence="1">Membrane</location>
        <topology evidence="1">Multi-pass membrane protein</topology>
    </subcellularLocation>
</comment>
<name>A0A914HVX5_GLORO</name>
<evidence type="ECO:0000256" key="6">
    <source>
        <dbReference type="SAM" id="Phobius"/>
    </source>
</evidence>
<evidence type="ECO:0000313" key="8">
    <source>
        <dbReference type="WBParaSite" id="Gr19_v10_g5163.t1"/>
    </source>
</evidence>
<keyword evidence="5 6" id="KW-0472">Membrane</keyword>
<dbReference type="PANTHER" id="PTHR12995">
    <property type="entry name" value="FI21814P1"/>
    <property type="match status" value="1"/>
</dbReference>
<dbReference type="Pfam" id="PF10271">
    <property type="entry name" value="Tmp39"/>
    <property type="match status" value="2"/>
</dbReference>
<keyword evidence="3 6" id="KW-0812">Transmembrane</keyword>
<keyword evidence="7" id="KW-1185">Reference proteome</keyword>
<dbReference type="Proteomes" id="UP000887572">
    <property type="component" value="Unplaced"/>
</dbReference>